<comment type="similarity">
    <text evidence="5">Belongs to the SAT4 family.</text>
</comment>
<proteinExistence type="inferred from homology"/>
<feature type="transmembrane region" description="Helical" evidence="7">
    <location>
        <begin position="239"/>
        <end position="262"/>
    </location>
</feature>
<dbReference type="InterPro" id="IPR052337">
    <property type="entry name" value="SAT4-like"/>
</dbReference>
<keyword evidence="3 7" id="KW-1133">Transmembrane helix</keyword>
<dbReference type="Proteomes" id="UP000714618">
    <property type="component" value="Unassembled WGS sequence"/>
</dbReference>
<evidence type="ECO:0000256" key="7">
    <source>
        <dbReference type="SAM" id="Phobius"/>
    </source>
</evidence>
<feature type="compositionally biased region" description="Low complexity" evidence="6">
    <location>
        <begin position="332"/>
        <end position="353"/>
    </location>
</feature>
<feature type="transmembrane region" description="Helical" evidence="7">
    <location>
        <begin position="25"/>
        <end position="49"/>
    </location>
</feature>
<gene>
    <name evidence="9" type="ORF">AWRI4233_LOCUS10042</name>
</gene>
<accession>A0A9N8PN03</accession>
<keyword evidence="4 7" id="KW-0472">Membrane</keyword>
<comment type="caution">
    <text evidence="9">The sequence shown here is derived from an EMBL/GenBank/DDBJ whole genome shotgun (WGS) entry which is preliminary data.</text>
</comment>
<feature type="transmembrane region" description="Helical" evidence="7">
    <location>
        <begin position="215"/>
        <end position="232"/>
    </location>
</feature>
<reference evidence="9" key="1">
    <citation type="submission" date="2020-06" db="EMBL/GenBank/DDBJ databases">
        <authorList>
            <person name="Onetto C."/>
        </authorList>
    </citation>
    <scope>NUCLEOTIDE SEQUENCE</scope>
</reference>
<dbReference type="InterPro" id="IPR049326">
    <property type="entry name" value="Rhodopsin_dom_fungi"/>
</dbReference>
<dbReference type="GO" id="GO:0016020">
    <property type="term" value="C:membrane"/>
    <property type="evidence" value="ECO:0007669"/>
    <property type="project" value="UniProtKB-SubCell"/>
</dbReference>
<evidence type="ECO:0000256" key="4">
    <source>
        <dbReference type="ARBA" id="ARBA00023136"/>
    </source>
</evidence>
<feature type="region of interest" description="Disordered" evidence="6">
    <location>
        <begin position="332"/>
        <end position="358"/>
    </location>
</feature>
<comment type="subcellular location">
    <subcellularLocation>
        <location evidence="1">Membrane</location>
        <topology evidence="1">Multi-pass membrane protein</topology>
    </subcellularLocation>
</comment>
<organism evidence="9 10">
    <name type="scientific">Aureobasidium mustum</name>
    <dbReference type="NCBI Taxonomy" id="2773714"/>
    <lineage>
        <taxon>Eukaryota</taxon>
        <taxon>Fungi</taxon>
        <taxon>Dikarya</taxon>
        <taxon>Ascomycota</taxon>
        <taxon>Pezizomycotina</taxon>
        <taxon>Dothideomycetes</taxon>
        <taxon>Dothideomycetidae</taxon>
        <taxon>Dothideales</taxon>
        <taxon>Saccotheciaceae</taxon>
        <taxon>Aureobasidium</taxon>
    </lineage>
</organism>
<keyword evidence="10" id="KW-1185">Reference proteome</keyword>
<evidence type="ECO:0000313" key="9">
    <source>
        <dbReference type="EMBL" id="CAD0101217.1"/>
    </source>
</evidence>
<dbReference type="Pfam" id="PF20684">
    <property type="entry name" value="Fung_rhodopsin"/>
    <property type="match status" value="1"/>
</dbReference>
<sequence>MASNLTPATHAPDGRVSNLINPTGVGYRITITNIVCIVLFMIVVVVRLFTRIFLNKSFGHDDCKRSSSCYCFLKWHTDIQSSTHPFATASFLAIMGVFQWMVSLGLGKHLWDVPLDDYSPNFLRAWLTVAVLYSACMLTMKLSVLMLYRRLFPIQNFRIQWWCAFLFVNAYSVMFIFASLFSCSPISAAWDFTVSEHKCINRTALYIAYTVMNSISTWWILLMPMPIVWSLALKNDQKYLLTSLFALGSLPCVTSIARLKVLVDWLHHGANDNDITYTLWDIVLWTQLELTVCMICACGPTLRTFIDRQIKIVKTITSERSWSKSWVSRSWSKTWGSSSSRSRSHSNSHGASSYGTDTTLAKSTRLGSDASQLPNFIEMLQGRGTKNKALITSNDAGVDSASMEHIVDEDEFHAKPDQEGIMVHTSYQVRTVREDV</sequence>
<protein>
    <recommendedName>
        <fullName evidence="8">Rhodopsin domain-containing protein</fullName>
    </recommendedName>
</protein>
<dbReference type="OrthoDB" id="444631at2759"/>
<feature type="transmembrane region" description="Helical" evidence="7">
    <location>
        <begin position="159"/>
        <end position="181"/>
    </location>
</feature>
<evidence type="ECO:0000256" key="6">
    <source>
        <dbReference type="SAM" id="MobiDB-lite"/>
    </source>
</evidence>
<evidence type="ECO:0000256" key="1">
    <source>
        <dbReference type="ARBA" id="ARBA00004141"/>
    </source>
</evidence>
<feature type="transmembrane region" description="Helical" evidence="7">
    <location>
        <begin position="126"/>
        <end position="147"/>
    </location>
</feature>
<dbReference type="PANTHER" id="PTHR33048:SF158">
    <property type="entry name" value="MEMBRANE PROTEIN PTH11-LIKE, PUTATIVE-RELATED"/>
    <property type="match status" value="1"/>
</dbReference>
<feature type="domain" description="Rhodopsin" evidence="8">
    <location>
        <begin position="47"/>
        <end position="307"/>
    </location>
</feature>
<evidence type="ECO:0000313" key="10">
    <source>
        <dbReference type="Proteomes" id="UP000714618"/>
    </source>
</evidence>
<evidence type="ECO:0000259" key="8">
    <source>
        <dbReference type="Pfam" id="PF20684"/>
    </source>
</evidence>
<name>A0A9N8PN03_9PEZI</name>
<feature type="transmembrane region" description="Helical" evidence="7">
    <location>
        <begin position="86"/>
        <end position="106"/>
    </location>
</feature>
<evidence type="ECO:0000256" key="3">
    <source>
        <dbReference type="ARBA" id="ARBA00022989"/>
    </source>
</evidence>
<dbReference type="PANTHER" id="PTHR33048">
    <property type="entry name" value="PTH11-LIKE INTEGRAL MEMBRANE PROTEIN (AFU_ORTHOLOGUE AFUA_5G11245)"/>
    <property type="match status" value="1"/>
</dbReference>
<feature type="transmembrane region" description="Helical" evidence="7">
    <location>
        <begin position="282"/>
        <end position="302"/>
    </location>
</feature>
<evidence type="ECO:0000256" key="5">
    <source>
        <dbReference type="ARBA" id="ARBA00038359"/>
    </source>
</evidence>
<dbReference type="EMBL" id="CAIJEO010000013">
    <property type="protein sequence ID" value="CAD0101217.1"/>
    <property type="molecule type" value="Genomic_DNA"/>
</dbReference>
<evidence type="ECO:0000256" key="2">
    <source>
        <dbReference type="ARBA" id="ARBA00022692"/>
    </source>
</evidence>
<dbReference type="AlphaFoldDB" id="A0A9N8PN03"/>
<keyword evidence="2 7" id="KW-0812">Transmembrane</keyword>